<comment type="caution">
    <text evidence="1">The sequence shown here is derived from an EMBL/GenBank/DDBJ whole genome shotgun (WGS) entry which is preliminary data.</text>
</comment>
<accession>A0A819TEX5</accession>
<name>A0A819TEX5_9BILA</name>
<dbReference type="Proteomes" id="UP000663874">
    <property type="component" value="Unassembled WGS sequence"/>
</dbReference>
<evidence type="ECO:0000313" key="2">
    <source>
        <dbReference type="Proteomes" id="UP000663874"/>
    </source>
</evidence>
<organism evidence="1 2">
    <name type="scientific">Rotaria sordida</name>
    <dbReference type="NCBI Taxonomy" id="392033"/>
    <lineage>
        <taxon>Eukaryota</taxon>
        <taxon>Metazoa</taxon>
        <taxon>Spiralia</taxon>
        <taxon>Gnathifera</taxon>
        <taxon>Rotifera</taxon>
        <taxon>Eurotatoria</taxon>
        <taxon>Bdelloidea</taxon>
        <taxon>Philodinida</taxon>
        <taxon>Philodinidae</taxon>
        <taxon>Rotaria</taxon>
    </lineage>
</organism>
<evidence type="ECO:0000313" key="1">
    <source>
        <dbReference type="EMBL" id="CAF4086811.1"/>
    </source>
</evidence>
<proteinExistence type="predicted"/>
<gene>
    <name evidence="1" type="ORF">FNK824_LOCUS30676</name>
</gene>
<reference evidence="1" key="1">
    <citation type="submission" date="2021-02" db="EMBL/GenBank/DDBJ databases">
        <authorList>
            <person name="Nowell W R."/>
        </authorList>
    </citation>
    <scope>NUCLEOTIDE SEQUENCE</scope>
</reference>
<feature type="non-terminal residue" evidence="1">
    <location>
        <position position="102"/>
    </location>
</feature>
<sequence>MRPYRLTYLFISMGVSTSVEHSTDKQSEKYGISVNDDDVEVLTGISSYDLLCLGVGKGATAVYSNQASSSFALLRRSTNECILFIDIGLGSIFSLQKYLKNP</sequence>
<protein>
    <submittedName>
        <fullName evidence="1">Uncharacterized protein</fullName>
    </submittedName>
</protein>
<dbReference type="EMBL" id="CAJOBE010009520">
    <property type="protein sequence ID" value="CAF4086811.1"/>
    <property type="molecule type" value="Genomic_DNA"/>
</dbReference>
<dbReference type="AlphaFoldDB" id="A0A819TEX5"/>